<evidence type="ECO:0000313" key="2">
    <source>
        <dbReference type="Proteomes" id="UP000001239"/>
    </source>
</evidence>
<accession>Q2Z0U0</accession>
<reference evidence="1 2" key="1">
    <citation type="journal article" date="2002" name="Genetika">
        <title>Phenogenetic characterization of a group of giant Phi KZ-like bacteriophages of Pseudomonas aeruginosa].</title>
        <authorList>
            <person name="Burkal'tseva M.V."/>
            <person name="Krylov V.N."/>
            <person name="Pleteneva E.A."/>
            <person name="Shaburova O.V."/>
            <person name="Krylov S.V."/>
            <person name="Volckaert G."/>
            <person name="Sykilinda N.N."/>
            <person name="Kurochkina L.P."/>
            <person name="Mesyanzhinov V.V."/>
        </authorList>
    </citation>
    <scope>NUCLEOTIDE SEQUENCE [LARGE SCALE GENOMIC DNA]</scope>
</reference>
<proteinExistence type="predicted"/>
<sequence>MVKVEVKHGLSDSQRAVLKTQLLDVGVRVVTLTRGGDETLIGYVYTFSGNNPIGVQLRLQDPSLSLTPQQLASFKFAIRKGRFVLETRGKKR</sequence>
<dbReference type="Proteomes" id="UP000001239">
    <property type="component" value="Segment"/>
</dbReference>
<evidence type="ECO:0000313" key="1">
    <source>
        <dbReference type="EMBL" id="CAG27235.1"/>
    </source>
</evidence>
<dbReference type="KEGG" id="vg:5176641"/>
<reference evidence="1 2" key="3">
    <citation type="journal article" date="2004" name="Bioinformatics">
        <title>PHIRE, a deterministic approach to reveal regulatory elements in bacteriophage genomes.</title>
        <authorList>
            <person name="Lavigne R."/>
            <person name="Sun W.D."/>
            <person name="Volckaert G."/>
        </authorList>
    </citation>
    <scope>NUCLEOTIDE SEQUENCE [LARGE SCALE GENOMIC DNA]</scope>
</reference>
<keyword evidence="2" id="KW-1185">Reference proteome</keyword>
<protein>
    <submittedName>
        <fullName evidence="1">Uncharacterized protein</fullName>
    </submittedName>
</protein>
<reference evidence="1 2" key="4">
    <citation type="journal article" date="2005" name="J. Mol. Biol.">
        <title>Genome comparison of Pseudomonas aeruginosa large phages.</title>
        <authorList>
            <person name="Hertveldt K."/>
            <person name="Lavigne R."/>
            <person name="Pleteneva E."/>
            <person name="Sernova N."/>
            <person name="Kurochkina L."/>
            <person name="Korchevskii R."/>
            <person name="Robben J."/>
            <person name="Mesyanzhinov V."/>
            <person name="Krylov V.N."/>
            <person name="Volckaert G."/>
        </authorList>
    </citation>
    <scope>NUCLEOTIDE SEQUENCE</scope>
</reference>
<dbReference type="RefSeq" id="YP_418174.1">
    <property type="nucleotide sequence ID" value="NC_007623.1"/>
</dbReference>
<organism evidence="1 2">
    <name type="scientific">Pseudomonas phage EL</name>
    <dbReference type="NCBI Taxonomy" id="273133"/>
    <lineage>
        <taxon>Viruses</taxon>
        <taxon>Duplodnaviria</taxon>
        <taxon>Heunggongvirae</taxon>
        <taxon>Uroviricota</taxon>
        <taxon>Caudoviricetes</taxon>
        <taxon>Chimalliviridae</taxon>
        <taxon>Elvirus</taxon>
        <taxon>Elvirus EL</taxon>
    </lineage>
</organism>
<reference evidence="1 2" key="2">
    <citation type="journal article" date="2003" name="Res. Microbiol.">
        <title>Myoviridae bacteriophages of Pseudomonas aeruginosa: a long and complex evolutionary pathway.</title>
        <authorList>
            <person name="Krylov V.N."/>
            <person name="Pleteneva E.A."/>
            <person name="Bourkalsteva M.V."/>
            <person name="Shaburova O.V."/>
            <person name="Volckaert G."/>
            <person name="Sykilinda N.N."/>
            <person name="Kurochkina L.P."/>
            <person name="Mesyanzhinov V.V."/>
        </authorList>
    </citation>
    <scope>NUCLEOTIDE SEQUENCE [LARGE SCALE GENOMIC DNA]</scope>
</reference>
<name>Q2Z0U0_9CAUD</name>
<dbReference type="GeneID" id="5176641"/>
<dbReference type="EMBL" id="AJ697969">
    <property type="protein sequence ID" value="CAG27235.1"/>
    <property type="molecule type" value="Genomic_DNA"/>
</dbReference>